<dbReference type="Gene3D" id="2.40.50.100">
    <property type="match status" value="1"/>
</dbReference>
<dbReference type="GO" id="GO:0005960">
    <property type="term" value="C:glycine cleavage complex"/>
    <property type="evidence" value="ECO:0007669"/>
    <property type="project" value="InterPro"/>
</dbReference>
<dbReference type="PATRIC" id="fig|927665.4.peg.2071"/>
<accession>A0A0F5JEW4</accession>
<sequence>MNFPADLKYTKDHEWIRVDGEVAYIGITDYAQSELGEIVFVDITTEGEVVAKEEVFGTIEAVKTVSDLFMPVSGEVIQANSELEDKPELVNEDVYGNGWLIKISMSDPSELDDLLSAAEYEQLIAK</sequence>
<dbReference type="InterPro" id="IPR002930">
    <property type="entry name" value="GCV_H"/>
</dbReference>
<reference evidence="6 7" key="1">
    <citation type="submission" date="2013-04" db="EMBL/GenBank/DDBJ databases">
        <title>The Genome Sequence of Parabacteroides goldsteinii DSM 19448.</title>
        <authorList>
            <consortium name="The Broad Institute Genomics Platform"/>
            <person name="Earl A."/>
            <person name="Ward D."/>
            <person name="Feldgarden M."/>
            <person name="Gevers D."/>
            <person name="Martens E."/>
            <person name="Sakamoto M."/>
            <person name="Benno Y."/>
            <person name="Song Y."/>
            <person name="Liu C."/>
            <person name="Lee J."/>
            <person name="Bolanos M."/>
            <person name="Vaisanen M.L."/>
            <person name="Finegold S.M."/>
            <person name="Walker B."/>
            <person name="Young S."/>
            <person name="Zeng Q."/>
            <person name="Gargeya S."/>
            <person name="Fitzgerald M."/>
            <person name="Haas B."/>
            <person name="Abouelleil A."/>
            <person name="Allen A.W."/>
            <person name="Alvarado L."/>
            <person name="Arachchi H.M."/>
            <person name="Berlin A.M."/>
            <person name="Chapman S.B."/>
            <person name="Gainer-Dewar J."/>
            <person name="Goldberg J."/>
            <person name="Griggs A."/>
            <person name="Gujja S."/>
            <person name="Hansen M."/>
            <person name="Howarth C."/>
            <person name="Imamovic A."/>
            <person name="Ireland A."/>
            <person name="Larimer J."/>
            <person name="McCowan C."/>
            <person name="Murphy C."/>
            <person name="Pearson M."/>
            <person name="Poon T.W."/>
            <person name="Priest M."/>
            <person name="Roberts A."/>
            <person name="Saif S."/>
            <person name="Shea T."/>
            <person name="Sisk P."/>
            <person name="Sykes S."/>
            <person name="Wortman J."/>
            <person name="Nusbaum C."/>
            <person name="Birren B."/>
        </authorList>
    </citation>
    <scope>NUCLEOTIDE SEQUENCE [LARGE SCALE GENOMIC DNA]</scope>
    <source>
        <strain evidence="6 7">DSM 19448</strain>
    </source>
</reference>
<dbReference type="PANTHER" id="PTHR11715:SF3">
    <property type="entry name" value="GLYCINE CLEAVAGE SYSTEM H PROTEIN-RELATED"/>
    <property type="match status" value="1"/>
</dbReference>
<dbReference type="RefSeq" id="WP_009860132.1">
    <property type="nucleotide sequence ID" value="NZ_KQ033912.1"/>
</dbReference>
<proteinExistence type="inferred from homology"/>
<dbReference type="InterPro" id="IPR017453">
    <property type="entry name" value="GCV_H_sub"/>
</dbReference>
<dbReference type="GO" id="GO:0019464">
    <property type="term" value="P:glycine decarboxylation via glycine cleavage system"/>
    <property type="evidence" value="ECO:0007669"/>
    <property type="project" value="UniProtKB-UniRule"/>
</dbReference>
<keyword evidence="2 3" id="KW-0450">Lipoyl</keyword>
<organism evidence="6 7">
    <name type="scientific">Parabacteroides goldsteinii DSM 19448 = WAL 12034</name>
    <dbReference type="NCBI Taxonomy" id="927665"/>
    <lineage>
        <taxon>Bacteria</taxon>
        <taxon>Pseudomonadati</taxon>
        <taxon>Bacteroidota</taxon>
        <taxon>Bacteroidia</taxon>
        <taxon>Bacteroidales</taxon>
        <taxon>Tannerellaceae</taxon>
        <taxon>Parabacteroides</taxon>
    </lineage>
</organism>
<dbReference type="NCBIfam" id="TIGR00527">
    <property type="entry name" value="gcvH"/>
    <property type="match status" value="1"/>
</dbReference>
<dbReference type="PROSITE" id="PS50968">
    <property type="entry name" value="BIOTINYL_LIPOYL"/>
    <property type="match status" value="1"/>
</dbReference>
<dbReference type="GO" id="GO:0009249">
    <property type="term" value="P:protein lipoylation"/>
    <property type="evidence" value="ECO:0007669"/>
    <property type="project" value="TreeGrafter"/>
</dbReference>
<dbReference type="EMBL" id="AQHV01000011">
    <property type="protein sequence ID" value="KKB56045.1"/>
    <property type="molecule type" value="Genomic_DNA"/>
</dbReference>
<dbReference type="AlphaFoldDB" id="A0A0F5JEW4"/>
<feature type="domain" description="Lipoyl-binding" evidence="5">
    <location>
        <begin position="22"/>
        <end position="104"/>
    </location>
</feature>
<dbReference type="PROSITE" id="PS00189">
    <property type="entry name" value="LIPOYL"/>
    <property type="match status" value="1"/>
</dbReference>
<evidence type="ECO:0000256" key="1">
    <source>
        <dbReference type="ARBA" id="ARBA00009249"/>
    </source>
</evidence>
<evidence type="ECO:0000313" key="7">
    <source>
        <dbReference type="Proteomes" id="UP000033047"/>
    </source>
</evidence>
<dbReference type="PANTHER" id="PTHR11715">
    <property type="entry name" value="GLYCINE CLEAVAGE SYSTEM H PROTEIN"/>
    <property type="match status" value="1"/>
</dbReference>
<comment type="similarity">
    <text evidence="1 3">Belongs to the GcvH family.</text>
</comment>
<name>A0A0F5JEW4_9BACT</name>
<feature type="modified residue" description="N6-lipoyllysine" evidence="3 4">
    <location>
        <position position="63"/>
    </location>
</feature>
<dbReference type="STRING" id="927665.HMPREF1535_02018"/>
<dbReference type="HAMAP" id="MF_00272">
    <property type="entry name" value="GcvH"/>
    <property type="match status" value="1"/>
</dbReference>
<comment type="function">
    <text evidence="3">The glycine cleavage system catalyzes the degradation of glycine. The H protein shuttles the methylamine group of glycine from the P protein to the T protein.</text>
</comment>
<dbReference type="InterPro" id="IPR003016">
    <property type="entry name" value="2-oxoA_DH_lipoyl-BS"/>
</dbReference>
<comment type="cofactor">
    <cofactor evidence="3">
        <name>(R)-lipoate</name>
        <dbReference type="ChEBI" id="CHEBI:83088"/>
    </cofactor>
    <text evidence="3">Binds 1 lipoyl cofactor covalently.</text>
</comment>
<evidence type="ECO:0000256" key="3">
    <source>
        <dbReference type="HAMAP-Rule" id="MF_00272"/>
    </source>
</evidence>
<dbReference type="SUPFAM" id="SSF51230">
    <property type="entry name" value="Single hybrid motif"/>
    <property type="match status" value="1"/>
</dbReference>
<dbReference type="Proteomes" id="UP000033047">
    <property type="component" value="Unassembled WGS sequence"/>
</dbReference>
<comment type="caution">
    <text evidence="6">The sequence shown here is derived from an EMBL/GenBank/DDBJ whole genome shotgun (WGS) entry which is preliminary data.</text>
</comment>
<gene>
    <name evidence="3" type="primary">gcvH</name>
    <name evidence="6" type="ORF">HMPREF1535_02018</name>
</gene>
<dbReference type="NCBIfam" id="NF002270">
    <property type="entry name" value="PRK01202.1"/>
    <property type="match status" value="1"/>
</dbReference>
<dbReference type="GO" id="GO:0005829">
    <property type="term" value="C:cytosol"/>
    <property type="evidence" value="ECO:0007669"/>
    <property type="project" value="TreeGrafter"/>
</dbReference>
<dbReference type="Pfam" id="PF01597">
    <property type="entry name" value="GCV_H"/>
    <property type="match status" value="1"/>
</dbReference>
<dbReference type="InterPro" id="IPR033753">
    <property type="entry name" value="GCV_H/Fam206"/>
</dbReference>
<evidence type="ECO:0000256" key="2">
    <source>
        <dbReference type="ARBA" id="ARBA00022823"/>
    </source>
</evidence>
<dbReference type="InterPro" id="IPR000089">
    <property type="entry name" value="Biotin_lipoyl"/>
</dbReference>
<dbReference type="HOGENOM" id="CLU_097408_2_2_10"/>
<protein>
    <recommendedName>
        <fullName evidence="3">Glycine cleavage system H protein</fullName>
    </recommendedName>
</protein>
<dbReference type="GeneID" id="69983290"/>
<dbReference type="CDD" id="cd06848">
    <property type="entry name" value="GCS_H"/>
    <property type="match status" value="1"/>
</dbReference>
<comment type="subunit">
    <text evidence="3">The glycine cleavage system is composed of four proteins: P, T, L and H.</text>
</comment>
<evidence type="ECO:0000259" key="5">
    <source>
        <dbReference type="PROSITE" id="PS50968"/>
    </source>
</evidence>
<dbReference type="InterPro" id="IPR011053">
    <property type="entry name" value="Single_hybrid_motif"/>
</dbReference>
<evidence type="ECO:0000313" key="6">
    <source>
        <dbReference type="EMBL" id="KKB56045.1"/>
    </source>
</evidence>
<evidence type="ECO:0000256" key="4">
    <source>
        <dbReference type="PIRSR" id="PIRSR617453-50"/>
    </source>
</evidence>